<proteinExistence type="predicted"/>
<dbReference type="AlphaFoldDB" id="A0A6N2ZZG1"/>
<dbReference type="Gene3D" id="2.60.40.2620">
    <property type="entry name" value="Fimbrillin-like"/>
    <property type="match status" value="1"/>
</dbReference>
<dbReference type="EMBL" id="CACRUT010000006">
    <property type="protein sequence ID" value="VYT82980.1"/>
    <property type="molecule type" value="Genomic_DNA"/>
</dbReference>
<dbReference type="Gene3D" id="2.60.40.2630">
    <property type="match status" value="1"/>
</dbReference>
<gene>
    <name evidence="1" type="ORF">PCLFYP37_01233</name>
</gene>
<dbReference type="PROSITE" id="PS51257">
    <property type="entry name" value="PROKAR_LIPOPROTEIN"/>
    <property type="match status" value="1"/>
</dbReference>
<reference evidence="1" key="1">
    <citation type="submission" date="2019-11" db="EMBL/GenBank/DDBJ databases">
        <authorList>
            <person name="Feng L."/>
        </authorList>
    </citation>
    <scope>NUCLEOTIDE SEQUENCE</scope>
    <source>
        <strain evidence="1">PclaraLFYP37</strain>
    </source>
</reference>
<accession>A0A6N2ZZG1</accession>
<protein>
    <recommendedName>
        <fullName evidence="2">Fimbrillin-like protein</fullName>
    </recommendedName>
</protein>
<organism evidence="1">
    <name type="scientific">Paraprevotella clara</name>
    <dbReference type="NCBI Taxonomy" id="454154"/>
    <lineage>
        <taxon>Bacteria</taxon>
        <taxon>Pseudomonadati</taxon>
        <taxon>Bacteroidota</taxon>
        <taxon>Bacteroidia</taxon>
        <taxon>Bacteroidales</taxon>
        <taxon>Prevotellaceae</taxon>
        <taxon>Paraprevotella</taxon>
    </lineage>
</organism>
<dbReference type="InterPro" id="IPR025049">
    <property type="entry name" value="Mfa-like_1"/>
</dbReference>
<evidence type="ECO:0008006" key="2">
    <source>
        <dbReference type="Google" id="ProtNLM"/>
    </source>
</evidence>
<name>A0A6N2ZZG1_9BACT</name>
<evidence type="ECO:0000313" key="1">
    <source>
        <dbReference type="EMBL" id="VYT82980.1"/>
    </source>
</evidence>
<sequence>MKNFNKVIAAAVGTLMLAACHNEDVTPGGASIQDMARFSATIAGPVTRAYDTSWDADDEIGISGTSGEVQYTNVCYYFTSGSKGNFSPKDESKKIYFQDNNEVTFTAYYPWNDLKGSTTITADTWGQAEQKQFDFLWAQKKGSKAAPDVAFRFAHKMAKVVLTVKCGADVSYDEVKAAVLTLDGFKHGGSFNVTTGTAEATGNESTMWEFANNAETEVYNAPFKYDDAKQTVSYTLILFPQTFEAALPFTAELTGKQSFTADLNFTEANAEIDKADAKNEWVAGRQYNMGIVLNKTGIEVEGCTIAPWEEVPGGDFSAE</sequence>
<dbReference type="InterPro" id="IPR042278">
    <property type="entry name" value="Mfa-like_1_N"/>
</dbReference>
<dbReference type="RefSeq" id="WP_412441894.1">
    <property type="nucleotide sequence ID" value="NZ_CACRUT010000006.1"/>
</dbReference>
<dbReference type="CDD" id="cd13120">
    <property type="entry name" value="BF2867_like_N"/>
    <property type="match status" value="1"/>
</dbReference>
<dbReference type="Pfam" id="PF13149">
    <property type="entry name" value="Mfa_like_1"/>
    <property type="match status" value="1"/>
</dbReference>
<dbReference type="CDD" id="cd13121">
    <property type="entry name" value="BF2867_like_C"/>
    <property type="match status" value="1"/>
</dbReference>